<evidence type="ECO:0000256" key="2">
    <source>
        <dbReference type="SAM" id="Phobius"/>
    </source>
</evidence>
<evidence type="ECO:0000256" key="1">
    <source>
        <dbReference type="SAM" id="MobiDB-lite"/>
    </source>
</evidence>
<dbReference type="Proteomes" id="UP000696413">
    <property type="component" value="Unassembled WGS sequence"/>
</dbReference>
<evidence type="ECO:0008006" key="5">
    <source>
        <dbReference type="Google" id="ProtNLM"/>
    </source>
</evidence>
<feature type="compositionally biased region" description="Basic and acidic residues" evidence="1">
    <location>
        <begin position="1"/>
        <end position="12"/>
    </location>
</feature>
<gene>
    <name evidence="3" type="ORF">KL859_28540</name>
</gene>
<organism evidence="3 4">
    <name type="scientific">Mycolicibacterium goodii</name>
    <name type="common">Mycobacterium goodii</name>
    <dbReference type="NCBI Taxonomy" id="134601"/>
    <lineage>
        <taxon>Bacteria</taxon>
        <taxon>Bacillati</taxon>
        <taxon>Actinomycetota</taxon>
        <taxon>Actinomycetes</taxon>
        <taxon>Mycobacteriales</taxon>
        <taxon>Mycobacteriaceae</taxon>
        <taxon>Mycolicibacterium</taxon>
    </lineage>
</organism>
<dbReference type="EMBL" id="JAHBOM010000030">
    <property type="protein sequence ID" value="MBU8826810.1"/>
    <property type="molecule type" value="Genomic_DNA"/>
</dbReference>
<keyword evidence="2" id="KW-1133">Transmembrane helix</keyword>
<feature type="region of interest" description="Disordered" evidence="1">
    <location>
        <begin position="1"/>
        <end position="20"/>
    </location>
</feature>
<keyword evidence="2" id="KW-0472">Membrane</keyword>
<proteinExistence type="predicted"/>
<comment type="caution">
    <text evidence="3">The sequence shown here is derived from an EMBL/GenBank/DDBJ whole genome shotgun (WGS) entry which is preliminary data.</text>
</comment>
<reference evidence="3 4" key="1">
    <citation type="submission" date="2021-05" db="EMBL/GenBank/DDBJ databases">
        <title>Draft Genome Sequences of Clinical Respiratory Isolates of Mycobacterium goodii Recovered in Ireland.</title>
        <authorList>
            <person name="Flanagan P.R."/>
            <person name="Mok S."/>
            <person name="Roycroft E."/>
            <person name="Rogers T.R."/>
            <person name="Fitzgibbon M."/>
        </authorList>
    </citation>
    <scope>NUCLEOTIDE SEQUENCE [LARGE SCALE GENOMIC DNA]</scope>
    <source>
        <strain evidence="3 4">14IE55</strain>
    </source>
</reference>
<sequence>MRVTADRDDQGRQPEAPWHHSTPAVLGASVAALAVIALAVWGVVALTSGADNPQQAPLDFVEPTYASTTSRTTSSTTSTITSTSPPETTEFGLPPEGADPSETLPSEGEETTSESSAPRTPPRTRSETTDDDGDETSTSRNRPRTNVTRTLYPAPFN</sequence>
<accession>A0ABS6HY21</accession>
<name>A0ABS6HY21_MYCGD</name>
<evidence type="ECO:0000313" key="3">
    <source>
        <dbReference type="EMBL" id="MBU8826810.1"/>
    </source>
</evidence>
<keyword evidence="2" id="KW-0812">Transmembrane</keyword>
<feature type="transmembrane region" description="Helical" evidence="2">
    <location>
        <begin position="24"/>
        <end position="46"/>
    </location>
</feature>
<protein>
    <recommendedName>
        <fullName evidence="5">Serine/threonine protein kinase</fullName>
    </recommendedName>
</protein>
<evidence type="ECO:0000313" key="4">
    <source>
        <dbReference type="Proteomes" id="UP000696413"/>
    </source>
</evidence>
<feature type="region of interest" description="Disordered" evidence="1">
    <location>
        <begin position="49"/>
        <end position="157"/>
    </location>
</feature>
<feature type="compositionally biased region" description="Low complexity" evidence="1">
    <location>
        <begin position="62"/>
        <end position="90"/>
    </location>
</feature>
<keyword evidence="4" id="KW-1185">Reference proteome</keyword>